<accession>A0A2A6LSZ1</accession>
<organism evidence="1 2">
    <name type="scientific">Rhizobium fredii</name>
    <name type="common">Sinorhizobium fredii</name>
    <dbReference type="NCBI Taxonomy" id="380"/>
    <lineage>
        <taxon>Bacteria</taxon>
        <taxon>Pseudomonadati</taxon>
        <taxon>Pseudomonadota</taxon>
        <taxon>Alphaproteobacteria</taxon>
        <taxon>Hyphomicrobiales</taxon>
        <taxon>Rhizobiaceae</taxon>
        <taxon>Sinorhizobium/Ensifer group</taxon>
        <taxon>Sinorhizobium</taxon>
    </lineage>
</organism>
<reference evidence="1 2" key="1">
    <citation type="submission" date="2017-09" db="EMBL/GenBank/DDBJ databases">
        <title>Comparative genomics of rhizobia isolated from Phaseolus vulgaris in China.</title>
        <authorList>
            <person name="Tong W."/>
        </authorList>
    </citation>
    <scope>NUCLEOTIDE SEQUENCE [LARGE SCALE GENOMIC DNA]</scope>
    <source>
        <strain evidence="1 2">PCH1</strain>
    </source>
</reference>
<dbReference type="AlphaFoldDB" id="A0A2A6LSZ1"/>
<proteinExistence type="predicted"/>
<dbReference type="Proteomes" id="UP000220353">
    <property type="component" value="Unassembled WGS sequence"/>
</dbReference>
<sequence length="59" mass="6129">MLTPDCRVLVRGMTRDERPLREMLADAPSEAVGIVASFRTGAFWTSAAGGGGAITGSAF</sequence>
<evidence type="ECO:0000313" key="2">
    <source>
        <dbReference type="Proteomes" id="UP000220353"/>
    </source>
</evidence>
<name>A0A2A6LSZ1_RHIFR</name>
<protein>
    <submittedName>
        <fullName evidence="1">Uncharacterized protein</fullName>
    </submittedName>
</protein>
<dbReference type="EMBL" id="NWTC01000022">
    <property type="protein sequence ID" value="PDT45356.1"/>
    <property type="molecule type" value="Genomic_DNA"/>
</dbReference>
<evidence type="ECO:0000313" key="1">
    <source>
        <dbReference type="EMBL" id="PDT45356.1"/>
    </source>
</evidence>
<gene>
    <name evidence="1" type="ORF">CO661_24135</name>
</gene>
<comment type="caution">
    <text evidence="1">The sequence shown here is derived from an EMBL/GenBank/DDBJ whole genome shotgun (WGS) entry which is preliminary data.</text>
</comment>